<evidence type="ECO:0000313" key="3">
    <source>
        <dbReference type="Proteomes" id="UP000058074"/>
    </source>
</evidence>
<gene>
    <name evidence="2" type="ORF">AN936_17960</name>
</gene>
<dbReference type="InterPro" id="IPR052898">
    <property type="entry name" value="ACAD10-like"/>
</dbReference>
<sequence>MMEGVDLPALQRWMDGQGVGFGPIADARLLSGGTQNILMRFRRGEAAYVLRRPPPVPRVNSNDTMRREARVLAALDGTAVPHPRLVAACAEEDVLGVAFYLMEPVEGFNPTQGLAALHAGDRAVRHRIGLSMVEAIAALGGLDYRAVGLDGFGKPDNYLERQVGRWKAQLASYADFAEWPGPEAIPGVERVADWLDAHRPADFRPGIIHGDFHLANVMVRPDSGDLAAVVDWELSTIGDPLLDLGWLLATWPEGDAPRATDVAITPWEGFAAPDELAQHYAAVSGRDLAALDWYVVLACYKLGIILEGTHARACAGKAPKETGDRLHAHTLDLFDRALRRIS</sequence>
<organism evidence="2 3">
    <name type="scientific">Sphingopyxis macrogoltabida</name>
    <name type="common">Sphingomonas macrogoltabidus</name>
    <dbReference type="NCBI Taxonomy" id="33050"/>
    <lineage>
        <taxon>Bacteria</taxon>
        <taxon>Pseudomonadati</taxon>
        <taxon>Pseudomonadota</taxon>
        <taxon>Alphaproteobacteria</taxon>
        <taxon>Sphingomonadales</taxon>
        <taxon>Sphingomonadaceae</taxon>
        <taxon>Sphingopyxis</taxon>
    </lineage>
</organism>
<name>A0A0N9VCS5_SPHMC</name>
<dbReference type="PANTHER" id="PTHR47829">
    <property type="entry name" value="HYDROLASE, PUTATIVE (AFU_ORTHOLOGUE AFUA_1G12880)-RELATED"/>
    <property type="match status" value="1"/>
</dbReference>
<dbReference type="AlphaFoldDB" id="A0A0N9VCS5"/>
<reference evidence="2 3" key="1">
    <citation type="journal article" date="2015" name="Genome Announc.">
        <title>Complete Genome Sequence of Polypropylene Glycol- and Polyethylene Glycol-Degrading Sphingopyxis macrogoltabida Strain EY-1.</title>
        <authorList>
            <person name="Ohtsubo Y."/>
            <person name="Nagata Y."/>
            <person name="Numata M."/>
            <person name="Tsuchikane K."/>
            <person name="Hosoyama A."/>
            <person name="Yamazoe A."/>
            <person name="Tsuda M."/>
            <person name="Fujita N."/>
            <person name="Kawai F."/>
        </authorList>
    </citation>
    <scope>NUCLEOTIDE SEQUENCE [LARGE SCALE GENOMIC DNA]</scope>
    <source>
        <strain evidence="2 3">EY-1</strain>
    </source>
</reference>
<proteinExistence type="predicted"/>
<dbReference type="GO" id="GO:0016740">
    <property type="term" value="F:transferase activity"/>
    <property type="evidence" value="ECO:0007669"/>
    <property type="project" value="UniProtKB-KW"/>
</dbReference>
<dbReference type="InterPro" id="IPR002575">
    <property type="entry name" value="Aminoglycoside_PTrfase"/>
</dbReference>
<dbReference type="KEGG" id="smag:AN936_17960"/>
<dbReference type="Pfam" id="PF01636">
    <property type="entry name" value="APH"/>
    <property type="match status" value="1"/>
</dbReference>
<dbReference type="Proteomes" id="UP000058074">
    <property type="component" value="Chromosome"/>
</dbReference>
<dbReference type="EMBL" id="CP012700">
    <property type="protein sequence ID" value="ALH82173.1"/>
    <property type="molecule type" value="Genomic_DNA"/>
</dbReference>
<keyword evidence="2" id="KW-0808">Transferase</keyword>
<evidence type="ECO:0000259" key="1">
    <source>
        <dbReference type="Pfam" id="PF01636"/>
    </source>
</evidence>
<dbReference type="CDD" id="cd05154">
    <property type="entry name" value="ACAD10_11_N-like"/>
    <property type="match status" value="1"/>
</dbReference>
<feature type="domain" description="Aminoglycoside phosphotransferase" evidence="1">
    <location>
        <begin position="28"/>
        <end position="260"/>
    </location>
</feature>
<evidence type="ECO:0000313" key="2">
    <source>
        <dbReference type="EMBL" id="ALH82173.1"/>
    </source>
</evidence>
<dbReference type="InterPro" id="IPR041726">
    <property type="entry name" value="ACAD10_11_N"/>
</dbReference>
<dbReference type="InterPro" id="IPR011009">
    <property type="entry name" value="Kinase-like_dom_sf"/>
</dbReference>
<dbReference type="SUPFAM" id="SSF56112">
    <property type="entry name" value="Protein kinase-like (PK-like)"/>
    <property type="match status" value="1"/>
</dbReference>
<dbReference type="Gene3D" id="3.30.200.20">
    <property type="entry name" value="Phosphorylase Kinase, domain 1"/>
    <property type="match status" value="1"/>
</dbReference>
<dbReference type="Gene3D" id="3.90.1200.10">
    <property type="match status" value="1"/>
</dbReference>
<dbReference type="PATRIC" id="fig|33050.5.peg.3725"/>
<dbReference type="OrthoDB" id="3806873at2"/>
<dbReference type="PANTHER" id="PTHR47829:SF1">
    <property type="entry name" value="HAD FAMILY PHOSPHATASE"/>
    <property type="match status" value="1"/>
</dbReference>
<accession>A0A0N9VCS5</accession>
<protein>
    <submittedName>
        <fullName evidence="2">Aminoglycoside phosphotransferase</fullName>
    </submittedName>
</protein>